<accession>A0A8C0WWS8</accession>
<evidence type="ECO:0000256" key="2">
    <source>
        <dbReference type="ARBA" id="ARBA00022690"/>
    </source>
</evidence>
<feature type="signal peptide" evidence="5">
    <location>
        <begin position="1"/>
        <end position="18"/>
    </location>
</feature>
<dbReference type="InterPro" id="IPR046350">
    <property type="entry name" value="Cystatin_sf"/>
</dbReference>
<evidence type="ECO:0000313" key="7">
    <source>
        <dbReference type="Ensembl" id="ENSCCNP00000014476.1"/>
    </source>
</evidence>
<dbReference type="PANTHER" id="PTHR46186:SF2">
    <property type="entry name" value="CYSTATIN"/>
    <property type="match status" value="1"/>
</dbReference>
<name>A0A8C0WWS8_CASCN</name>
<dbReference type="GO" id="GO:0005737">
    <property type="term" value="C:cytoplasm"/>
    <property type="evidence" value="ECO:0007669"/>
    <property type="project" value="TreeGrafter"/>
</dbReference>
<dbReference type="GO" id="GO:0031982">
    <property type="term" value="C:vesicle"/>
    <property type="evidence" value="ECO:0007669"/>
    <property type="project" value="TreeGrafter"/>
</dbReference>
<dbReference type="GO" id="GO:0004869">
    <property type="term" value="F:cysteine-type endopeptidase inhibitor activity"/>
    <property type="evidence" value="ECO:0007669"/>
    <property type="project" value="UniProtKB-KW"/>
</dbReference>
<sequence>MTMTLRILLLLLATWAVALYMNPAATELHLEKPGVAQRMVRYALKVYNQENNTTYRSRLLQVVHVRQQIITGVTYYLDLELGTTTCPKSQALLSDLSDDCPLNKQPNQKKTELCSFEIYTIPWQKKISMTKYNCHSV</sequence>
<keyword evidence="4" id="KW-1015">Disulfide bond</keyword>
<dbReference type="PANTHER" id="PTHR46186">
    <property type="entry name" value="CYSTATIN"/>
    <property type="match status" value="1"/>
</dbReference>
<keyword evidence="3" id="KW-0789">Thiol protease inhibitor</keyword>
<dbReference type="CDD" id="cd00042">
    <property type="entry name" value="CY"/>
    <property type="match status" value="1"/>
</dbReference>
<evidence type="ECO:0000259" key="6">
    <source>
        <dbReference type="SMART" id="SM00043"/>
    </source>
</evidence>
<dbReference type="FunFam" id="3.10.450.10:FF:000004">
    <property type="entry name" value="Cystatin C"/>
    <property type="match status" value="1"/>
</dbReference>
<feature type="domain" description="Cystatin" evidence="6">
    <location>
        <begin position="21"/>
        <end position="135"/>
    </location>
</feature>
<evidence type="ECO:0000256" key="1">
    <source>
        <dbReference type="ARBA" id="ARBA00009403"/>
    </source>
</evidence>
<evidence type="ECO:0000256" key="5">
    <source>
        <dbReference type="SAM" id="SignalP"/>
    </source>
</evidence>
<dbReference type="AlphaFoldDB" id="A0A8C0WWS8"/>
<keyword evidence="5" id="KW-0732">Signal</keyword>
<feature type="chain" id="PRO_5034433877" description="Cystatin domain-containing protein" evidence="5">
    <location>
        <begin position="19"/>
        <end position="137"/>
    </location>
</feature>
<keyword evidence="2" id="KW-0646">Protease inhibitor</keyword>
<organism evidence="7">
    <name type="scientific">Castor canadensis</name>
    <name type="common">American beaver</name>
    <dbReference type="NCBI Taxonomy" id="51338"/>
    <lineage>
        <taxon>Eukaryota</taxon>
        <taxon>Metazoa</taxon>
        <taxon>Chordata</taxon>
        <taxon>Craniata</taxon>
        <taxon>Vertebrata</taxon>
        <taxon>Euteleostomi</taxon>
        <taxon>Mammalia</taxon>
        <taxon>Eutheria</taxon>
        <taxon>Euarchontoglires</taxon>
        <taxon>Glires</taxon>
        <taxon>Rodentia</taxon>
        <taxon>Castorimorpha</taxon>
        <taxon>Castoridae</taxon>
        <taxon>Castor</taxon>
    </lineage>
</organism>
<reference evidence="7" key="1">
    <citation type="submission" date="2023-09" db="UniProtKB">
        <authorList>
            <consortium name="Ensembl"/>
        </authorList>
    </citation>
    <scope>IDENTIFICATION</scope>
</reference>
<dbReference type="Ensembl" id="ENSCCNT00000018980.1">
    <property type="protein sequence ID" value="ENSCCNP00000014476.1"/>
    <property type="gene ID" value="ENSCCNG00000014970.1"/>
</dbReference>
<dbReference type="Gene3D" id="3.10.450.10">
    <property type="match status" value="1"/>
</dbReference>
<dbReference type="Pfam" id="PF00031">
    <property type="entry name" value="Cystatin"/>
    <property type="match status" value="1"/>
</dbReference>
<dbReference type="SMART" id="SM00043">
    <property type="entry name" value="CY"/>
    <property type="match status" value="1"/>
</dbReference>
<dbReference type="SUPFAM" id="SSF54403">
    <property type="entry name" value="Cystatin/monellin"/>
    <property type="match status" value="1"/>
</dbReference>
<evidence type="ECO:0000256" key="3">
    <source>
        <dbReference type="ARBA" id="ARBA00022704"/>
    </source>
</evidence>
<dbReference type="InterPro" id="IPR000010">
    <property type="entry name" value="Cystatin_dom"/>
</dbReference>
<proteinExistence type="inferred from homology"/>
<comment type="similarity">
    <text evidence="1">Belongs to the cystatin family.</text>
</comment>
<dbReference type="GO" id="GO:0005615">
    <property type="term" value="C:extracellular space"/>
    <property type="evidence" value="ECO:0007669"/>
    <property type="project" value="TreeGrafter"/>
</dbReference>
<protein>
    <recommendedName>
        <fullName evidence="6">Cystatin domain-containing protein</fullName>
    </recommendedName>
</protein>
<evidence type="ECO:0000256" key="4">
    <source>
        <dbReference type="ARBA" id="ARBA00023157"/>
    </source>
</evidence>